<gene>
    <name evidence="2" type="ORF">SCHPADRAFT_53164</name>
</gene>
<reference evidence="2 3" key="1">
    <citation type="submission" date="2015-04" db="EMBL/GenBank/DDBJ databases">
        <title>Complete genome sequence of Schizopora paradoxa KUC8140, a cosmopolitan wood degrader in East Asia.</title>
        <authorList>
            <consortium name="DOE Joint Genome Institute"/>
            <person name="Min B."/>
            <person name="Park H."/>
            <person name="Jang Y."/>
            <person name="Kim J.-J."/>
            <person name="Kim K.H."/>
            <person name="Pangilinan J."/>
            <person name="Lipzen A."/>
            <person name="Riley R."/>
            <person name="Grigoriev I.V."/>
            <person name="Spatafora J.W."/>
            <person name="Choi I.-G."/>
        </authorList>
    </citation>
    <scope>NUCLEOTIDE SEQUENCE [LARGE SCALE GENOMIC DNA]</scope>
    <source>
        <strain evidence="2 3">KUC8140</strain>
    </source>
</reference>
<dbReference type="InParanoid" id="A0A0H2S5X1"/>
<dbReference type="AlphaFoldDB" id="A0A0H2S5X1"/>
<dbReference type="Proteomes" id="UP000053477">
    <property type="component" value="Unassembled WGS sequence"/>
</dbReference>
<sequence>MVLGMCAPERRGRGVTVSIFSRCLRTRACIQAGHATPRDGKRGNETRRGGGRTWDDHGHGDGYGCVCGSKHSFHSFRSQKTIQKKRRKGQGLADAHPPLLEVRRCIRACASQVSLPCGPIRVYVRRRTRHKLDASIAIQTRPRRASPLFPLPRAENKGCLSRVSPLDRVYVVDAPVCMVRDAFTCSLFSLPHVRVWQDARVPTRAPCKELGTGLQVTSPSKIISWRLGSRLYPLLPASFAYIVQAPNAAMHHMQLHNCNAAHPRARGPPHAMSAIEGFEKNLSVFSSISHKRSYPKTEKIRGGNREREKKNVVMASPLFF</sequence>
<evidence type="ECO:0000313" key="3">
    <source>
        <dbReference type="Proteomes" id="UP000053477"/>
    </source>
</evidence>
<keyword evidence="3" id="KW-1185">Reference proteome</keyword>
<name>A0A0H2S5X1_9AGAM</name>
<evidence type="ECO:0000313" key="2">
    <source>
        <dbReference type="EMBL" id="KLO19660.1"/>
    </source>
</evidence>
<protein>
    <submittedName>
        <fullName evidence="2">Uncharacterized protein</fullName>
    </submittedName>
</protein>
<dbReference type="EMBL" id="KQ085885">
    <property type="protein sequence ID" value="KLO19660.1"/>
    <property type="molecule type" value="Genomic_DNA"/>
</dbReference>
<evidence type="ECO:0000256" key="1">
    <source>
        <dbReference type="SAM" id="MobiDB-lite"/>
    </source>
</evidence>
<feature type="compositionally biased region" description="Basic and acidic residues" evidence="1">
    <location>
        <begin position="36"/>
        <end position="55"/>
    </location>
</feature>
<accession>A0A0H2S5X1</accession>
<proteinExistence type="predicted"/>
<feature type="region of interest" description="Disordered" evidence="1">
    <location>
        <begin position="34"/>
        <end position="55"/>
    </location>
</feature>
<organism evidence="2 3">
    <name type="scientific">Schizopora paradoxa</name>
    <dbReference type="NCBI Taxonomy" id="27342"/>
    <lineage>
        <taxon>Eukaryota</taxon>
        <taxon>Fungi</taxon>
        <taxon>Dikarya</taxon>
        <taxon>Basidiomycota</taxon>
        <taxon>Agaricomycotina</taxon>
        <taxon>Agaricomycetes</taxon>
        <taxon>Hymenochaetales</taxon>
        <taxon>Schizoporaceae</taxon>
        <taxon>Schizopora</taxon>
    </lineage>
</organism>